<organism evidence="2 3">
    <name type="scientific">Flavobacterium piscinae</name>
    <dbReference type="NCBI Taxonomy" id="2506424"/>
    <lineage>
        <taxon>Bacteria</taxon>
        <taxon>Pseudomonadati</taxon>
        <taxon>Bacteroidota</taxon>
        <taxon>Flavobacteriia</taxon>
        <taxon>Flavobacteriales</taxon>
        <taxon>Flavobacteriaceae</taxon>
        <taxon>Flavobacterium</taxon>
    </lineage>
</organism>
<dbReference type="AlphaFoldDB" id="A0A4Q1KWP5"/>
<comment type="caution">
    <text evidence="2">The sequence shown here is derived from an EMBL/GenBank/DDBJ whole genome shotgun (WGS) entry which is preliminary data.</text>
</comment>
<keyword evidence="1" id="KW-1133">Transmembrane helix</keyword>
<sequence length="186" mass="21312">MPQSRKNQAKTLRIFRKVHRTTGAFLFMFFFIVAVSGFFLGIKKHSGGMILPESKKGTSAELSDFLPLDSLQNNANRFITEYLKESNPSEIDRIDVRPDKGMVKFTFKSNFYEVQLDGATGSLLQIDLRRSDVIEKIHDGSIVDYYLGLESGVFKLIYTIVMSLALMLFSITGFWLWYGPKRMRKS</sequence>
<proteinExistence type="predicted"/>
<dbReference type="EMBL" id="SBKQ01000002">
    <property type="protein sequence ID" value="RXR34728.1"/>
    <property type="molecule type" value="Genomic_DNA"/>
</dbReference>
<keyword evidence="1" id="KW-0812">Transmembrane</keyword>
<evidence type="ECO:0000313" key="3">
    <source>
        <dbReference type="Proteomes" id="UP000289734"/>
    </source>
</evidence>
<evidence type="ECO:0000256" key="1">
    <source>
        <dbReference type="SAM" id="Phobius"/>
    </source>
</evidence>
<protein>
    <submittedName>
        <fullName evidence="2">PepSY domain-containing protein</fullName>
    </submittedName>
</protein>
<reference evidence="3" key="1">
    <citation type="submission" date="2019-01" db="EMBL/GenBank/DDBJ databases">
        <title>Cytophagaceae bacterium strain CAR-16.</title>
        <authorList>
            <person name="Chen W.-M."/>
        </authorList>
    </citation>
    <scope>NUCLEOTIDE SEQUENCE [LARGE SCALE GENOMIC DNA]</scope>
    <source>
        <strain evidence="3">ICH-30</strain>
    </source>
</reference>
<accession>A0A4Q1KWP5</accession>
<dbReference type="Proteomes" id="UP000289734">
    <property type="component" value="Unassembled WGS sequence"/>
</dbReference>
<dbReference type="OrthoDB" id="271465at2"/>
<feature type="transmembrane region" description="Helical" evidence="1">
    <location>
        <begin position="21"/>
        <end position="42"/>
    </location>
</feature>
<name>A0A4Q1KWP5_9FLAO</name>
<dbReference type="Pfam" id="PF03929">
    <property type="entry name" value="PepSY_TM"/>
    <property type="match status" value="1"/>
</dbReference>
<feature type="transmembrane region" description="Helical" evidence="1">
    <location>
        <begin position="156"/>
        <end position="178"/>
    </location>
</feature>
<keyword evidence="3" id="KW-1185">Reference proteome</keyword>
<gene>
    <name evidence="2" type="ORF">EQG68_02130</name>
</gene>
<dbReference type="RefSeq" id="WP_129463135.1">
    <property type="nucleotide sequence ID" value="NZ_SBKQ01000002.1"/>
</dbReference>
<evidence type="ECO:0000313" key="2">
    <source>
        <dbReference type="EMBL" id="RXR34728.1"/>
    </source>
</evidence>
<keyword evidence="1" id="KW-0472">Membrane</keyword>
<dbReference type="InterPro" id="IPR005625">
    <property type="entry name" value="PepSY-ass_TM"/>
</dbReference>